<protein>
    <submittedName>
        <fullName evidence="2">Uncharacterized protein</fullName>
    </submittedName>
</protein>
<proteinExistence type="predicted"/>
<evidence type="ECO:0000313" key="2">
    <source>
        <dbReference type="EMBL" id="RDK44358.1"/>
    </source>
</evidence>
<accession>A0A370PQ87</accession>
<dbReference type="Proteomes" id="UP000254937">
    <property type="component" value="Unassembled WGS sequence"/>
</dbReference>
<organism evidence="2 3">
    <name type="scientific">Aspergillus phoenicis ATCC 13157</name>
    <dbReference type="NCBI Taxonomy" id="1353007"/>
    <lineage>
        <taxon>Eukaryota</taxon>
        <taxon>Fungi</taxon>
        <taxon>Dikarya</taxon>
        <taxon>Ascomycota</taxon>
        <taxon>Pezizomycotina</taxon>
        <taxon>Eurotiomycetes</taxon>
        <taxon>Eurotiomycetidae</taxon>
        <taxon>Eurotiales</taxon>
        <taxon>Aspergillaceae</taxon>
        <taxon>Aspergillus</taxon>
    </lineage>
</organism>
<evidence type="ECO:0000256" key="1">
    <source>
        <dbReference type="SAM" id="SignalP"/>
    </source>
</evidence>
<feature type="chain" id="PRO_5016728718" evidence="1">
    <location>
        <begin position="23"/>
        <end position="54"/>
    </location>
</feature>
<dbReference type="EMBL" id="KZ851849">
    <property type="protein sequence ID" value="RDK44358.1"/>
    <property type="molecule type" value="Genomic_DNA"/>
</dbReference>
<sequence length="54" mass="5909">MTTTSATGALLVMATMLPVMLRERQGSHRCTGNCLLNNELRFLRPAGDDCQGQK</sequence>
<name>A0A370PQ87_ASPPH</name>
<dbReference type="AlphaFoldDB" id="A0A370PQ87"/>
<keyword evidence="1" id="KW-0732">Signal</keyword>
<evidence type="ECO:0000313" key="3">
    <source>
        <dbReference type="Proteomes" id="UP000254937"/>
    </source>
</evidence>
<feature type="signal peptide" evidence="1">
    <location>
        <begin position="1"/>
        <end position="22"/>
    </location>
</feature>
<reference evidence="2 3" key="1">
    <citation type="submission" date="2018-07" db="EMBL/GenBank/DDBJ databases">
        <title>Section-level genome sequencing of Aspergillus section Nigri to investigate inter- and intra-species variation.</title>
        <authorList>
            <consortium name="DOE Joint Genome Institute"/>
            <person name="Vesth T.C."/>
            <person name="Nybo J.L."/>
            <person name="Theobald S."/>
            <person name="Frisvad J.C."/>
            <person name="Larsen T.O."/>
            <person name="Nielsen K.F."/>
            <person name="Hoof J.B."/>
            <person name="Brandl J."/>
            <person name="Salamov A."/>
            <person name="Riley R."/>
            <person name="Gladden J.M."/>
            <person name="Phatale P."/>
            <person name="Nielsen M.T."/>
            <person name="Lyhne E.K."/>
            <person name="Kogle M.E."/>
            <person name="Strasser K."/>
            <person name="McDonnell E."/>
            <person name="Barry K."/>
            <person name="Clum A."/>
            <person name="Chen C."/>
            <person name="Nolan M."/>
            <person name="Sandor L."/>
            <person name="Kuo A."/>
            <person name="Lipzen A."/>
            <person name="Hainaut M."/>
            <person name="Drula E."/>
            <person name="Tsang A."/>
            <person name="Magnuson J.K."/>
            <person name="Henrissat B."/>
            <person name="Wiebenga A."/>
            <person name="Simmons B.A."/>
            <person name="Makela M.R."/>
            <person name="De vries R.P."/>
            <person name="Grigoriev I.V."/>
            <person name="Mortensen U.H."/>
            <person name="Baker S.E."/>
            <person name="Andersen M.R."/>
        </authorList>
    </citation>
    <scope>NUCLEOTIDE SEQUENCE [LARGE SCALE GENOMIC DNA]</scope>
    <source>
        <strain evidence="2 3">ATCC 13157</strain>
    </source>
</reference>
<keyword evidence="3" id="KW-1185">Reference proteome</keyword>
<gene>
    <name evidence="2" type="ORF">M752DRAFT_274723</name>
</gene>